<comment type="caution">
    <text evidence="2">The sequence shown here is derived from an EMBL/GenBank/DDBJ whole genome shotgun (WGS) entry which is preliminary data.</text>
</comment>
<evidence type="ECO:0000313" key="3">
    <source>
        <dbReference type="Proteomes" id="UP001635817"/>
    </source>
</evidence>
<name>A0ABW9LW22_9MYCO</name>
<evidence type="ECO:0008006" key="4">
    <source>
        <dbReference type="Google" id="ProtNLM"/>
    </source>
</evidence>
<keyword evidence="3" id="KW-1185">Reference proteome</keyword>
<organism evidence="2 3">
    <name type="scientific">Mycolicibacterium septicum</name>
    <dbReference type="NCBI Taxonomy" id="98668"/>
    <lineage>
        <taxon>Bacteria</taxon>
        <taxon>Bacillati</taxon>
        <taxon>Actinomycetota</taxon>
        <taxon>Actinomycetes</taxon>
        <taxon>Mycobacteriales</taxon>
        <taxon>Mycobacteriaceae</taxon>
        <taxon>Mycolicibacterium</taxon>
    </lineage>
</organism>
<dbReference type="Proteomes" id="UP001635817">
    <property type="component" value="Unassembled WGS sequence"/>
</dbReference>
<dbReference type="RefSeq" id="WP_409550730.1">
    <property type="nucleotide sequence ID" value="NZ_JBKBDE010000005.1"/>
</dbReference>
<evidence type="ECO:0000256" key="1">
    <source>
        <dbReference type="SAM" id="Phobius"/>
    </source>
</evidence>
<feature type="transmembrane region" description="Helical" evidence="1">
    <location>
        <begin position="76"/>
        <end position="97"/>
    </location>
</feature>
<evidence type="ECO:0000313" key="2">
    <source>
        <dbReference type="EMBL" id="MFN6552233.1"/>
    </source>
</evidence>
<gene>
    <name evidence="2" type="ORF">ACK4CP_17660</name>
</gene>
<accession>A0ABW9LW22</accession>
<proteinExistence type="predicted"/>
<dbReference type="EMBL" id="JBKBDE010000005">
    <property type="protein sequence ID" value="MFN6552233.1"/>
    <property type="molecule type" value="Genomic_DNA"/>
</dbReference>
<keyword evidence="1" id="KW-1133">Transmembrane helix</keyword>
<protein>
    <recommendedName>
        <fullName evidence="4">Transmembrane protein</fullName>
    </recommendedName>
</protein>
<keyword evidence="1" id="KW-0472">Membrane</keyword>
<reference evidence="2 3" key="1">
    <citation type="submission" date="2024-12" db="EMBL/GenBank/DDBJ databases">
        <title>The coexistence of Mycolicibacterium septicum and Mycolicibacterium nivoides in clinical samples.</title>
        <authorList>
            <person name="Wang C."/>
            <person name="Feng Y."/>
            <person name="Zong Z."/>
        </authorList>
    </citation>
    <scope>NUCLEOTIDE SEQUENCE [LARGE SCALE GENOMIC DNA]</scope>
    <source>
        <strain evidence="2 3">120310</strain>
    </source>
</reference>
<keyword evidence="1" id="KW-0812">Transmembrane</keyword>
<sequence>MATSERRLTSRQRWTLVVSRVAVALVIAFVAAPYVLAADYDRIGSATAALPAPLRTAFEDSLAVASQAAAFVHGGATGAFVLAVISAASAVTVAIWAPGRSRITRTPDRFRRVSVTTPTLGETGSA</sequence>